<evidence type="ECO:0000313" key="2">
    <source>
        <dbReference type="EMBL" id="SKC58056.1"/>
    </source>
</evidence>
<reference evidence="2 3" key="1">
    <citation type="submission" date="2017-02" db="EMBL/GenBank/DDBJ databases">
        <authorList>
            <person name="Peterson S.W."/>
        </authorList>
    </citation>
    <scope>NUCLEOTIDE SEQUENCE [LARGE SCALE GENOMIC DNA]</scope>
    <source>
        <strain evidence="2 3">DSM 25262</strain>
    </source>
</reference>
<evidence type="ECO:0000256" key="1">
    <source>
        <dbReference type="SAM" id="SignalP"/>
    </source>
</evidence>
<protein>
    <submittedName>
        <fullName evidence="2">Susd and RagB outer membrane lipoprotein</fullName>
    </submittedName>
</protein>
<dbReference type="Gene3D" id="1.25.40.390">
    <property type="match status" value="1"/>
</dbReference>
<feature type="chain" id="PRO_5010522004" evidence="1">
    <location>
        <begin position="28"/>
        <end position="497"/>
    </location>
</feature>
<dbReference type="InterPro" id="IPR011990">
    <property type="entry name" value="TPR-like_helical_dom_sf"/>
</dbReference>
<sequence length="497" mass="56272">MSFTIFRKRQWKVFAMLLLSVGCSDFGDTNDNPNASRVPVPFALLTEAITGVPSTEAGRSLRGGIAGIQTVGAPEPMLYVQYWSESQYPEDSQYSTTFALWDNYYAVSLQDLQSIIDFNTNEETKLQMSQFASNNNQLAVARILKAYLFWVVTDRWGDVPYTDALKKNTQPAYTPQQQIYSDLFKELREAGDQFDNGSMLGGDILFHEDAAKWKKFTNSLRMLMALRISNVDPGTAKTEFLSALNDDDGHIIDNSDNAFVAFLDDDKLRNPLHVLFDGRDDYGASDVLVNTLKDLNDPRVTVFVDPTESDEYIGLPYGLQRDMLIDWTNENEYSRPGSAIRETTSRGYILTASQILFAKAEAALLNWTTDDAADLYYAAIQASWNQQGVFDQDAFEEYTTQDAVEFTGTEEEKLSKIGTQRWIALYPNGTEAWFEWRRTGYPNLQPTPYAVNASKQIPRRYAYPNVEATLNKLNYQEASGRITGGDTHDSHVWWDVQ</sequence>
<dbReference type="InterPro" id="IPR041662">
    <property type="entry name" value="SusD-like_2"/>
</dbReference>
<dbReference type="SUPFAM" id="SSF48452">
    <property type="entry name" value="TPR-like"/>
    <property type="match status" value="1"/>
</dbReference>
<dbReference type="RefSeq" id="WP_079686275.1">
    <property type="nucleotide sequence ID" value="NZ_FUZU01000001.1"/>
</dbReference>
<dbReference type="EMBL" id="FUZU01000001">
    <property type="protein sequence ID" value="SKC58056.1"/>
    <property type="molecule type" value="Genomic_DNA"/>
</dbReference>
<gene>
    <name evidence="2" type="ORF">SAMN05660236_1756</name>
</gene>
<proteinExistence type="predicted"/>
<dbReference type="AlphaFoldDB" id="A0A1T5K2Y3"/>
<evidence type="ECO:0000313" key="3">
    <source>
        <dbReference type="Proteomes" id="UP000190961"/>
    </source>
</evidence>
<keyword evidence="2" id="KW-0449">Lipoprotein</keyword>
<dbReference type="STRING" id="688867.SAMN05660236_1756"/>
<keyword evidence="1" id="KW-0732">Signal</keyword>
<dbReference type="PROSITE" id="PS51257">
    <property type="entry name" value="PROKAR_LIPOPROTEIN"/>
    <property type="match status" value="1"/>
</dbReference>
<organism evidence="2 3">
    <name type="scientific">Ohtaekwangia koreensis</name>
    <dbReference type="NCBI Taxonomy" id="688867"/>
    <lineage>
        <taxon>Bacteria</taxon>
        <taxon>Pseudomonadati</taxon>
        <taxon>Bacteroidota</taxon>
        <taxon>Cytophagia</taxon>
        <taxon>Cytophagales</taxon>
        <taxon>Fulvivirgaceae</taxon>
        <taxon>Ohtaekwangia</taxon>
    </lineage>
</organism>
<feature type="signal peptide" evidence="1">
    <location>
        <begin position="1"/>
        <end position="27"/>
    </location>
</feature>
<keyword evidence="3" id="KW-1185">Reference proteome</keyword>
<name>A0A1T5K2Y3_9BACT</name>
<dbReference type="OrthoDB" id="843771at2"/>
<dbReference type="Pfam" id="PF12771">
    <property type="entry name" value="SusD-like_2"/>
    <property type="match status" value="1"/>
</dbReference>
<accession>A0A1T5K2Y3</accession>
<dbReference type="Proteomes" id="UP000190961">
    <property type="component" value="Unassembled WGS sequence"/>
</dbReference>